<name>A0AC35GU53_9BILA</name>
<protein>
    <submittedName>
        <fullName evidence="2">Cadherin domain-containing protein</fullName>
    </submittedName>
</protein>
<proteinExistence type="predicted"/>
<organism evidence="1 2">
    <name type="scientific">Panagrolaimus sp. PS1159</name>
    <dbReference type="NCBI Taxonomy" id="55785"/>
    <lineage>
        <taxon>Eukaryota</taxon>
        <taxon>Metazoa</taxon>
        <taxon>Ecdysozoa</taxon>
        <taxon>Nematoda</taxon>
        <taxon>Chromadorea</taxon>
        <taxon>Rhabditida</taxon>
        <taxon>Tylenchina</taxon>
        <taxon>Panagrolaimomorpha</taxon>
        <taxon>Panagrolaimoidea</taxon>
        <taxon>Panagrolaimidae</taxon>
        <taxon>Panagrolaimus</taxon>
    </lineage>
</organism>
<dbReference type="Proteomes" id="UP000887580">
    <property type="component" value="Unplaced"/>
</dbReference>
<evidence type="ECO:0000313" key="1">
    <source>
        <dbReference type="Proteomes" id="UP000887580"/>
    </source>
</evidence>
<accession>A0AC35GU53</accession>
<sequence length="1397" mass="156822">MLTQILLIQLGIAWISVISGSSLVEIKFNEGEIKRNAEPGSQVFFDAPLRANRQNPSQVMISVANEIASDTFGVFPTVLSPGDPFTLILRDSESIPVMEKDNIFEVPFTVAQLNSPNETEKFSLFVKLLPSESELPRIWKNEQNFKLSQRLTNGIVGKIGIKNLEKTDLNLFDYVLFGGFSELFSIETAKEGLFLRTFGCSPEFCIQLPEAFTLLLRITPKMPMSMLNETEIALLHFQISRENLLGPHFSQREYDATIYEKSAYFLETVQLEAADSDYHSSSELSQSQIIFSLSEPSEIFQIDSLTGVLSVKNGSLITIDRLGEKIKLMAEVKDGKNPADMSEITIKILKEQKEETYERIEGFEFEQQIYAFAVNPKQTKVGKVSLMNDQKGLIRIVEGGAGNFGINENNGELFYNGPLERIAKNYTLKILAIPSPHSPTVALTIAQILVAGIGTHLPVFTEPFETLIVNYTTKPETKIHQLHASDSDKNAALVFTIESSSSLDFLSNPIQFNDEFVVYPNGEIIVKELSSNLMSTTLNVSVQDKSHKLESKDYAQIVIIIQHQKPVIDIEGLFNFEKLESPLIIADDLPIGTYIFTTLLNPLSHENNNILKPNITYSIINNNGRFKIEQDTGMIYTLSLLKHIGLQNLTILAEISTTKGTHKINTIIQIDAISMDSEIPKLKNDETELKLEVKENSPIQTQIGQINTVENEDGELFYEIIGNVNDLVEVDNRGRILVKKDIDFEIVKEILFFVNISNSLEKFVILPVSIKVINVNDEKPIFVSTETKFSTFENAPIQTYLGSMIATDKDGDRLSYSINFPENSPILGIFKFTVFAKDGENTVFQECELTIIATSRCQPIFAENQEIVFEVKESINPGSQFGTIKATSEDSNDCDPLLYHLQFLNDNSDSNSTTEVFKLDSTSGILSTYSSLQNYVNLRFPIVISASSGNLFTRKSAEIRIISTKSQPPSFPQKHLRIELFENNGANISLGSFKALPSNFGDEIYYKLENSFDETFSIDSEDGIIYVLKSLDREEKNLYRLNVIASVDKDFIDGLTDTTVINIVVNDLNDNGPRFEKDFYEMVLDSETLPGKEVFSVQAKDRDTVSKESISYKIENVYYKNRERSAAIFNGIFEIKQDSGKIRVLKDLKDFSGGLFEVSISATEQQNDISHLAHTTLNIWIADRDIHSIPILIHQNPIQLSNDQLKQYSSKLAKAINDSTILLLSLRFHYLTSETSSSPMIVRDSTVAEFVAINRKSPSIYSWNSIKSSIRDLDIDGMSLFTGAFSSLSPSISQSSLMSSEASLTLLAVIFFLLLTFIMTILGCILCYYRKKFRKEKKNLVEAKIAAATLNRGAPIRHWSPYLERPPELLWERSTTATVGSTTPETYSVQEMKIAVN</sequence>
<evidence type="ECO:0000313" key="2">
    <source>
        <dbReference type="WBParaSite" id="PS1159_v2.g8678.t1"/>
    </source>
</evidence>
<dbReference type="WBParaSite" id="PS1159_v2.g8678.t1">
    <property type="protein sequence ID" value="PS1159_v2.g8678.t1"/>
    <property type="gene ID" value="PS1159_v2.g8678"/>
</dbReference>
<reference evidence="2" key="1">
    <citation type="submission" date="2022-11" db="UniProtKB">
        <authorList>
            <consortium name="WormBaseParasite"/>
        </authorList>
    </citation>
    <scope>IDENTIFICATION</scope>
</reference>